<evidence type="ECO:0000256" key="2">
    <source>
        <dbReference type="ARBA" id="ARBA00022490"/>
    </source>
</evidence>
<dbReference type="PROSITE" id="PS51399">
    <property type="entry name" value="SEP"/>
    <property type="match status" value="1"/>
</dbReference>
<evidence type="ECO:0000256" key="3">
    <source>
        <dbReference type="ARBA" id="ARBA00023054"/>
    </source>
</evidence>
<dbReference type="SUPFAM" id="SSF102848">
    <property type="entry name" value="NSFL1 (p97 ATPase) cofactor p47, SEP domain"/>
    <property type="match status" value="1"/>
</dbReference>
<dbReference type="STRING" id="10195.A0A3M7T5Y1"/>
<accession>A0A3M7T5Y1</accession>
<evidence type="ECO:0000256" key="1">
    <source>
        <dbReference type="ARBA" id="ARBA00004245"/>
    </source>
</evidence>
<dbReference type="Pfam" id="PF08059">
    <property type="entry name" value="SEP"/>
    <property type="match status" value="1"/>
</dbReference>
<dbReference type="Gene3D" id="3.30.420.210">
    <property type="entry name" value="SEP domain"/>
    <property type="match status" value="1"/>
</dbReference>
<evidence type="ECO:0000259" key="12">
    <source>
        <dbReference type="PROSITE" id="PS51399"/>
    </source>
</evidence>
<dbReference type="GO" id="GO:0043130">
    <property type="term" value="F:ubiquitin binding"/>
    <property type="evidence" value="ECO:0007669"/>
    <property type="project" value="TreeGrafter"/>
</dbReference>
<keyword evidence="3 10" id="KW-0175">Coiled coil</keyword>
<keyword evidence="14" id="KW-1185">Reference proteome</keyword>
<evidence type="ECO:0000256" key="5">
    <source>
        <dbReference type="ARBA" id="ARBA00059434"/>
    </source>
</evidence>
<evidence type="ECO:0000256" key="4">
    <source>
        <dbReference type="ARBA" id="ARBA00023212"/>
    </source>
</evidence>
<evidence type="ECO:0000256" key="10">
    <source>
        <dbReference type="SAM" id="Coils"/>
    </source>
</evidence>
<name>A0A3M7T5Y1_BRAPC</name>
<evidence type="ECO:0000256" key="8">
    <source>
        <dbReference type="ARBA" id="ARBA00075811"/>
    </source>
</evidence>
<comment type="function">
    <text evidence="5">May be involved in the reorganization of actin cytoskeleton mediated by RND1, RND2 and RND3. Promotes RHOA activation mediated by GNA12 and GNA13.</text>
</comment>
<dbReference type="InterPro" id="IPR012989">
    <property type="entry name" value="SEP_domain"/>
</dbReference>
<comment type="subunit">
    <text evidence="6">Interacts with GNA12, GNA13, RND1, RND2 and RND3.</text>
</comment>
<proteinExistence type="predicted"/>
<dbReference type="Proteomes" id="UP000276133">
    <property type="component" value="Unassembled WGS sequence"/>
</dbReference>
<dbReference type="InterPro" id="IPR036241">
    <property type="entry name" value="NSFL1C_SEP_dom_sf"/>
</dbReference>
<feature type="region of interest" description="Disordered" evidence="11">
    <location>
        <begin position="201"/>
        <end position="221"/>
    </location>
</feature>
<sequence>MTSPLSSISKNRKTPLFFPEMSTPSPLPREPEKTPRLGINSGYSLIPSVPNQSSSSNLNSLPSIKSNSSDAKNNLIPFKSYIDDSDLIDEFTTQMAVNNLKKKIPSSNTSNGPNDLELMQLMMSKIKQTENKCAILEREITRKDKKIEILEEKLDLYKKKQTEFRDEVIENLEQKNCQLMNQISEMEVFLADYGLHWVGSTTSNQNQESKSEQTKSSEDSDEFKVDFDLMVKNVAELNSLMDSSDTKIVEFNENKVKFENSESIKLTLYSNGIALYNGPFRPFSQSITKKFCIDIMDGYFPSELQEKYPDGVRFDLNDKREIFYKQDKNSVFSSKGYRLGSARTLNIINENQPLNLGSSEKNSEKKIETQLSDNPMTIDQFLNKLPGNVIKNGKIYDVRSDVSSIIKKNHISLMTNLYFLCNANKLMTQISALVAGSYIYKKLFLGMTQALRTEL</sequence>
<evidence type="ECO:0000256" key="7">
    <source>
        <dbReference type="ARBA" id="ARBA00073759"/>
    </source>
</evidence>
<dbReference type="PANTHER" id="PTHR23333:SF4">
    <property type="entry name" value="UBX DOMAIN-CONTAINING PROTEIN 11"/>
    <property type="match status" value="1"/>
</dbReference>
<dbReference type="GO" id="GO:0043161">
    <property type="term" value="P:proteasome-mediated ubiquitin-dependent protein catabolic process"/>
    <property type="evidence" value="ECO:0007669"/>
    <property type="project" value="TreeGrafter"/>
</dbReference>
<dbReference type="AlphaFoldDB" id="A0A3M7T5Y1"/>
<evidence type="ECO:0000256" key="6">
    <source>
        <dbReference type="ARBA" id="ARBA00062345"/>
    </source>
</evidence>
<feature type="compositionally biased region" description="Basic and acidic residues" evidence="11">
    <location>
        <begin position="209"/>
        <end position="221"/>
    </location>
</feature>
<organism evidence="13 14">
    <name type="scientific">Brachionus plicatilis</name>
    <name type="common">Marine rotifer</name>
    <name type="synonym">Brachionus muelleri</name>
    <dbReference type="NCBI Taxonomy" id="10195"/>
    <lineage>
        <taxon>Eukaryota</taxon>
        <taxon>Metazoa</taxon>
        <taxon>Spiralia</taxon>
        <taxon>Gnathifera</taxon>
        <taxon>Rotifera</taxon>
        <taxon>Eurotatoria</taxon>
        <taxon>Monogononta</taxon>
        <taxon>Pseudotrocha</taxon>
        <taxon>Ploima</taxon>
        <taxon>Brachionidae</taxon>
        <taxon>Brachionus</taxon>
    </lineage>
</organism>
<keyword evidence="2" id="KW-0963">Cytoplasm</keyword>
<keyword evidence="4" id="KW-0206">Cytoskeleton</keyword>
<dbReference type="OrthoDB" id="25887at2759"/>
<feature type="region of interest" description="Disordered" evidence="11">
    <location>
        <begin position="48"/>
        <end position="69"/>
    </location>
</feature>
<dbReference type="GO" id="GO:0005856">
    <property type="term" value="C:cytoskeleton"/>
    <property type="evidence" value="ECO:0007669"/>
    <property type="project" value="UniProtKB-SubCell"/>
</dbReference>
<gene>
    <name evidence="13" type="ORF">BpHYR1_000683</name>
</gene>
<evidence type="ECO:0000256" key="11">
    <source>
        <dbReference type="SAM" id="MobiDB-lite"/>
    </source>
</evidence>
<evidence type="ECO:0000256" key="9">
    <source>
        <dbReference type="ARBA" id="ARBA00081109"/>
    </source>
</evidence>
<evidence type="ECO:0000313" key="14">
    <source>
        <dbReference type="Proteomes" id="UP000276133"/>
    </source>
</evidence>
<dbReference type="FunFam" id="3.30.420.210:FF:000003">
    <property type="entry name" value="UBX domain protein 11"/>
    <property type="match status" value="1"/>
</dbReference>
<evidence type="ECO:0000313" key="13">
    <source>
        <dbReference type="EMBL" id="RNA43381.1"/>
    </source>
</evidence>
<dbReference type="PANTHER" id="PTHR23333">
    <property type="entry name" value="UBX DOMAIN CONTAINING PROTEIN"/>
    <property type="match status" value="1"/>
</dbReference>
<comment type="subcellular location">
    <subcellularLocation>
        <location evidence="1">Cytoplasm</location>
        <location evidence="1">Cytoskeleton</location>
    </subcellularLocation>
</comment>
<feature type="coiled-coil region" evidence="10">
    <location>
        <begin position="119"/>
        <end position="167"/>
    </location>
</feature>
<dbReference type="EMBL" id="REGN01000227">
    <property type="protein sequence ID" value="RNA43381.1"/>
    <property type="molecule type" value="Genomic_DNA"/>
</dbReference>
<reference evidence="13 14" key="1">
    <citation type="journal article" date="2018" name="Sci. Rep.">
        <title>Genomic signatures of local adaptation to the degree of environmental predictability in rotifers.</title>
        <authorList>
            <person name="Franch-Gras L."/>
            <person name="Hahn C."/>
            <person name="Garcia-Roger E.M."/>
            <person name="Carmona M.J."/>
            <person name="Serra M."/>
            <person name="Gomez A."/>
        </authorList>
    </citation>
    <scope>NUCLEOTIDE SEQUENCE [LARGE SCALE GENOMIC DNA]</scope>
    <source>
        <strain evidence="13">HYR1</strain>
    </source>
</reference>
<protein>
    <recommendedName>
        <fullName evidence="7">UBX domain-containing protein 11</fullName>
    </recommendedName>
    <alternativeName>
        <fullName evidence="9">Socius</fullName>
    </alternativeName>
    <alternativeName>
        <fullName evidence="8">UBX domain-containing protein 5</fullName>
    </alternativeName>
</protein>
<feature type="domain" description="SEP" evidence="12">
    <location>
        <begin position="261"/>
        <end position="325"/>
    </location>
</feature>
<feature type="region of interest" description="Disordered" evidence="11">
    <location>
        <begin position="1"/>
        <end position="36"/>
    </location>
</feature>
<comment type="caution">
    <text evidence="13">The sequence shown here is derived from an EMBL/GenBank/DDBJ whole genome shotgun (WGS) entry which is preliminary data.</text>
</comment>